<dbReference type="Gene3D" id="3.40.1350.10">
    <property type="match status" value="1"/>
</dbReference>
<reference evidence="2" key="1">
    <citation type="submission" date="2020-04" db="EMBL/GenBank/DDBJ databases">
        <authorList>
            <person name="Chiriac C."/>
            <person name="Salcher M."/>
            <person name="Ghai R."/>
            <person name="Kavagutti S V."/>
        </authorList>
    </citation>
    <scope>NUCLEOTIDE SEQUENCE</scope>
</reference>
<gene>
    <name evidence="2" type="ORF">UFOVP674_13</name>
</gene>
<dbReference type="InterPro" id="IPR056931">
    <property type="entry name" value="D14-like"/>
</dbReference>
<accession>A0A6J5NE39</accession>
<feature type="compositionally biased region" description="Basic and acidic residues" evidence="1">
    <location>
        <begin position="10"/>
        <end position="29"/>
    </location>
</feature>
<dbReference type="GO" id="GO:0003676">
    <property type="term" value="F:nucleic acid binding"/>
    <property type="evidence" value="ECO:0007669"/>
    <property type="project" value="InterPro"/>
</dbReference>
<dbReference type="EMBL" id="LR796630">
    <property type="protein sequence ID" value="CAB4155415.1"/>
    <property type="molecule type" value="Genomic_DNA"/>
</dbReference>
<organism evidence="2">
    <name type="scientific">uncultured Caudovirales phage</name>
    <dbReference type="NCBI Taxonomy" id="2100421"/>
    <lineage>
        <taxon>Viruses</taxon>
        <taxon>Duplodnaviria</taxon>
        <taxon>Heunggongvirae</taxon>
        <taxon>Uroviricota</taxon>
        <taxon>Caudoviricetes</taxon>
        <taxon>Peduoviridae</taxon>
        <taxon>Maltschvirus</taxon>
        <taxon>Maltschvirus maltsch</taxon>
    </lineage>
</organism>
<dbReference type="Pfam" id="PF24608">
    <property type="entry name" value="PDDEXK_15"/>
    <property type="match status" value="1"/>
</dbReference>
<evidence type="ECO:0000256" key="1">
    <source>
        <dbReference type="SAM" id="MobiDB-lite"/>
    </source>
</evidence>
<name>A0A6J5NE39_9CAUD</name>
<dbReference type="InterPro" id="IPR011856">
    <property type="entry name" value="tRNA_endonuc-like_dom_sf"/>
</dbReference>
<feature type="compositionally biased region" description="Basic residues" evidence="1">
    <location>
        <begin position="133"/>
        <end position="144"/>
    </location>
</feature>
<proteinExistence type="predicted"/>
<evidence type="ECO:0000313" key="2">
    <source>
        <dbReference type="EMBL" id="CAB4155415.1"/>
    </source>
</evidence>
<feature type="region of interest" description="Disordered" evidence="1">
    <location>
        <begin position="114"/>
        <end position="144"/>
    </location>
</feature>
<feature type="region of interest" description="Disordered" evidence="1">
    <location>
        <begin position="1"/>
        <end position="40"/>
    </location>
</feature>
<sequence length="144" mass="16384">MPINSRAKGARGEREWRDQLRNEGFDARRGQQFSGGADSPDVICDSLPGIHWEVKRVQAGNPYIWMDQAERDAGTEKMPIVAHKRNGKEWLCVIRAEDLFALLRETNQPLITTHATNEQRDGESAHSFNVRPPARRLGRQSKSH</sequence>
<protein>
    <submittedName>
        <fullName evidence="2">Uncharacterized protein</fullName>
    </submittedName>
</protein>